<accession>A0A919G3N2</accession>
<protein>
    <recommendedName>
        <fullName evidence="3">Cyclase</fullName>
    </recommendedName>
</protein>
<dbReference type="EMBL" id="BNCD01000005">
    <property type="protein sequence ID" value="GHH76938.1"/>
    <property type="molecule type" value="Genomic_DNA"/>
</dbReference>
<dbReference type="PANTHER" id="PTHR33824">
    <property type="entry name" value="POLYKETIDE CYCLASE/DEHYDRASE AND LIPID TRANSPORT SUPERFAMILY PROTEIN"/>
    <property type="match status" value="1"/>
</dbReference>
<dbReference type="SUPFAM" id="SSF55961">
    <property type="entry name" value="Bet v1-like"/>
    <property type="match status" value="1"/>
</dbReference>
<dbReference type="AlphaFoldDB" id="A0A919G3N2"/>
<name>A0A919G3N2_9ACTN</name>
<evidence type="ECO:0000313" key="2">
    <source>
        <dbReference type="Proteomes" id="UP000603708"/>
    </source>
</evidence>
<gene>
    <name evidence="1" type="ORF">GCM10018793_24000</name>
</gene>
<dbReference type="RefSeq" id="WP_189930926.1">
    <property type="nucleotide sequence ID" value="NZ_BNCD01000005.1"/>
</dbReference>
<dbReference type="Proteomes" id="UP000603708">
    <property type="component" value="Unassembled WGS sequence"/>
</dbReference>
<dbReference type="Pfam" id="PF10604">
    <property type="entry name" value="Polyketide_cyc2"/>
    <property type="match status" value="1"/>
</dbReference>
<reference evidence="1" key="1">
    <citation type="journal article" date="2014" name="Int. J. Syst. Evol. Microbiol.">
        <title>Complete genome sequence of Corynebacterium casei LMG S-19264T (=DSM 44701T), isolated from a smear-ripened cheese.</title>
        <authorList>
            <consortium name="US DOE Joint Genome Institute (JGI-PGF)"/>
            <person name="Walter F."/>
            <person name="Albersmeier A."/>
            <person name="Kalinowski J."/>
            <person name="Ruckert C."/>
        </authorList>
    </citation>
    <scope>NUCLEOTIDE SEQUENCE</scope>
    <source>
        <strain evidence="1">JCM 5069</strain>
    </source>
</reference>
<sequence length="173" mass="19340">MPAPHRSPSTGREGYTARAGVTISRAPSEVFAFYRDFRNLPRFLGDVTSVRLTGPTTSRWTVQGPRGLRIRWTVRVTQERPNEMISYKTTMPPWLRTRWTLRFDRADGPGRTEVSEVMSTPLGKLGRAALALAGKSPEDEMAANLRRLKQLMETGKVTDTSYAVAGKFAPRDG</sequence>
<keyword evidence="2" id="KW-1185">Reference proteome</keyword>
<organism evidence="1 2">
    <name type="scientific">Streptomyces sulfonofaciens</name>
    <dbReference type="NCBI Taxonomy" id="68272"/>
    <lineage>
        <taxon>Bacteria</taxon>
        <taxon>Bacillati</taxon>
        <taxon>Actinomycetota</taxon>
        <taxon>Actinomycetes</taxon>
        <taxon>Kitasatosporales</taxon>
        <taxon>Streptomycetaceae</taxon>
        <taxon>Streptomyces</taxon>
    </lineage>
</organism>
<dbReference type="InterPro" id="IPR023393">
    <property type="entry name" value="START-like_dom_sf"/>
</dbReference>
<reference evidence="1" key="2">
    <citation type="submission" date="2020-09" db="EMBL/GenBank/DDBJ databases">
        <authorList>
            <person name="Sun Q."/>
            <person name="Ohkuma M."/>
        </authorList>
    </citation>
    <scope>NUCLEOTIDE SEQUENCE</scope>
    <source>
        <strain evidence="1">JCM 5069</strain>
    </source>
</reference>
<dbReference type="InterPro" id="IPR019587">
    <property type="entry name" value="Polyketide_cyclase/dehydratase"/>
</dbReference>
<comment type="caution">
    <text evidence="1">The sequence shown here is derived from an EMBL/GenBank/DDBJ whole genome shotgun (WGS) entry which is preliminary data.</text>
</comment>
<dbReference type="Gene3D" id="3.30.530.20">
    <property type="match status" value="1"/>
</dbReference>
<dbReference type="CDD" id="cd07817">
    <property type="entry name" value="SRPBCC_8"/>
    <property type="match status" value="1"/>
</dbReference>
<dbReference type="PANTHER" id="PTHR33824:SF7">
    <property type="entry name" value="POLYKETIDE CYCLASE_DEHYDRASE AND LIPID TRANSPORT SUPERFAMILY PROTEIN"/>
    <property type="match status" value="1"/>
</dbReference>
<evidence type="ECO:0008006" key="3">
    <source>
        <dbReference type="Google" id="ProtNLM"/>
    </source>
</evidence>
<dbReference type="InterPro" id="IPR047137">
    <property type="entry name" value="ORF3"/>
</dbReference>
<proteinExistence type="predicted"/>
<evidence type="ECO:0000313" key="1">
    <source>
        <dbReference type="EMBL" id="GHH76938.1"/>
    </source>
</evidence>